<organism evidence="2 3">
    <name type="scientific">Pyrenophora tritici-repentis</name>
    <dbReference type="NCBI Taxonomy" id="45151"/>
    <lineage>
        <taxon>Eukaryota</taxon>
        <taxon>Fungi</taxon>
        <taxon>Dikarya</taxon>
        <taxon>Ascomycota</taxon>
        <taxon>Pezizomycotina</taxon>
        <taxon>Dothideomycetes</taxon>
        <taxon>Pleosporomycetidae</taxon>
        <taxon>Pleosporales</taxon>
        <taxon>Pleosporineae</taxon>
        <taxon>Pleosporaceae</taxon>
        <taxon>Pyrenophora</taxon>
    </lineage>
</organism>
<dbReference type="InterPro" id="IPR010730">
    <property type="entry name" value="HET"/>
</dbReference>
<evidence type="ECO:0000259" key="1">
    <source>
        <dbReference type="Pfam" id="PF06985"/>
    </source>
</evidence>
<dbReference type="RefSeq" id="XP_065962647.1">
    <property type="nucleotide sequence ID" value="XM_066106979.1"/>
</dbReference>
<dbReference type="PANTHER" id="PTHR33112">
    <property type="entry name" value="DOMAIN PROTEIN, PUTATIVE-RELATED"/>
    <property type="match status" value="1"/>
</dbReference>
<evidence type="ECO:0000313" key="2">
    <source>
        <dbReference type="EMBL" id="KAF7571700.1"/>
    </source>
</evidence>
<feature type="domain" description="Heterokaryon incompatibility" evidence="1">
    <location>
        <begin position="1"/>
        <end position="90"/>
    </location>
</feature>
<dbReference type="Proteomes" id="UP000245464">
    <property type="component" value="Chromosome 4"/>
</dbReference>
<evidence type="ECO:0000313" key="3">
    <source>
        <dbReference type="Proteomes" id="UP000245464"/>
    </source>
</evidence>
<dbReference type="EMBL" id="NQIK02000004">
    <property type="protein sequence ID" value="KAF7571700.1"/>
    <property type="molecule type" value="Genomic_DNA"/>
</dbReference>
<dbReference type="OrthoDB" id="3672604at2759"/>
<proteinExistence type="predicted"/>
<sequence length="157" mass="18244">MNKVYRNFTLTLSASGSEDATQGLYFPRDHSLITPLPLCPPFRNFSWHNNRHQQATHTPAPPTWHLLHDHFFGDILQDTPIFRRAWVFQERLLSPRIIHFGKEQLFWECHTSNACETFPDGLRNCLTAPSRFLQKHAYERLQSGTITPQSKVNVSSE</sequence>
<gene>
    <name evidence="2" type="ORF">PtrM4_092000</name>
</gene>
<accession>A0A2W1GTC8</accession>
<dbReference type="KEGG" id="ptrr:90956271"/>
<name>A0A2W1GTC8_9PLEO</name>
<dbReference type="GeneID" id="90956271"/>
<dbReference type="Pfam" id="PF06985">
    <property type="entry name" value="HET"/>
    <property type="match status" value="1"/>
</dbReference>
<dbReference type="AlphaFoldDB" id="A0A2W1GTC8"/>
<reference evidence="2" key="1">
    <citation type="journal article" date="2018" name="BMC Genomics">
        <title>Comparative genomics of the wheat fungal pathogen Pyrenophora tritici-repentis reveals chromosomal variations and genome plasticity.</title>
        <authorList>
            <person name="Moolhuijzen P."/>
            <person name="See P.T."/>
            <person name="Hane J.K."/>
            <person name="Shi G."/>
            <person name="Liu Z."/>
            <person name="Oliver R.P."/>
            <person name="Moffat C.S."/>
        </authorList>
    </citation>
    <scope>NUCLEOTIDE SEQUENCE [LARGE SCALE GENOMIC DNA]</scope>
    <source>
        <strain evidence="2">M4</strain>
    </source>
</reference>
<dbReference type="PANTHER" id="PTHR33112:SF10">
    <property type="entry name" value="TOL"/>
    <property type="match status" value="1"/>
</dbReference>
<protein>
    <submittedName>
        <fullName evidence="2">AF-4 multi-domain protein</fullName>
    </submittedName>
</protein>
<comment type="caution">
    <text evidence="2">The sequence shown here is derived from an EMBL/GenBank/DDBJ whole genome shotgun (WGS) entry which is preliminary data.</text>
</comment>